<feature type="disulfide bond" evidence="16">
    <location>
        <begin position="263"/>
        <end position="277"/>
    </location>
</feature>
<sequence>MATLWTVHVVLVGISVLLLAFCSENGLASKTPPKTFLFSDKTPYHFTIKPIEKPPKCEPVHINMVIRHGSRYPGSHRVGKMEALLKKINRFFPSNSTFRYKSLSLPWHIPSDILNSASKEMSALGLEEMYSIAKRFRARFHGVLKHGYSNTNYSFVATDKLRSSQSAIAFAQGLFEGEGHLGPAKFRPVAVKFSGSYDDDKVLRIFEACPKWQKLTAKRNSQYRKFMNGPEMRKVLRKISKRLQLAEKLTLGPEVALEMFLMCAFGVQTDSADSSWCAVFEDADFKVLEYLSDLKLYWERSYGRKINYKMACPLYAEITDSFESFFKQGKPHGIFRFAHTGTVIPLLTMLGLYNDSVPPRADNFDQQGNRAFRVSDVVPMSGNVAFVLYKCKRDSAKNESNGDIEEKSDCSGKCQHSKSGSTEGNPIDGTLHVAEVKIQLLVNEAAVPMPACGGKMYCSVQRFLSYYSHIKTNCDIKTICGTPRQCKKANKGPQD</sequence>
<feature type="disulfide bond" evidence="16">
    <location>
        <begin position="57"/>
        <end position="391"/>
    </location>
</feature>
<evidence type="ECO:0000256" key="18">
    <source>
        <dbReference type="SAM" id="SignalP"/>
    </source>
</evidence>
<dbReference type="GO" id="GO:0005886">
    <property type="term" value="C:plasma membrane"/>
    <property type="evidence" value="ECO:0007669"/>
    <property type="project" value="UniProtKB-SubCell"/>
</dbReference>
<evidence type="ECO:0000256" key="10">
    <source>
        <dbReference type="ARBA" id="ARBA00023180"/>
    </source>
</evidence>
<evidence type="ECO:0000256" key="1">
    <source>
        <dbReference type="ARBA" id="ARBA00004236"/>
    </source>
</evidence>
<dbReference type="EMBL" id="MU825427">
    <property type="protein sequence ID" value="KAJ7389641.1"/>
    <property type="molecule type" value="Genomic_DNA"/>
</dbReference>
<dbReference type="GO" id="GO:0003993">
    <property type="term" value="F:acid phosphatase activity"/>
    <property type="evidence" value="ECO:0007669"/>
    <property type="project" value="TreeGrafter"/>
</dbReference>
<dbReference type="Gene3D" id="3.40.50.1240">
    <property type="entry name" value="Phosphoglycerate mutase-like"/>
    <property type="match status" value="1"/>
</dbReference>
<evidence type="ECO:0000256" key="11">
    <source>
        <dbReference type="ARBA" id="ARBA00031642"/>
    </source>
</evidence>
<dbReference type="EC" id="3.1.3.62" evidence="4"/>
<keyword evidence="9" id="KW-0472">Membrane</keyword>
<feature type="region of interest" description="Disordered" evidence="17">
    <location>
        <begin position="397"/>
        <end position="426"/>
    </location>
</feature>
<dbReference type="PANTHER" id="PTHR20963">
    <property type="entry name" value="MULTIPLE INOSITOL POLYPHOSPHATE PHOSPHATASE-RELATED"/>
    <property type="match status" value="1"/>
</dbReference>
<evidence type="ECO:0000256" key="17">
    <source>
        <dbReference type="SAM" id="MobiDB-lite"/>
    </source>
</evidence>
<reference evidence="19" key="1">
    <citation type="submission" date="2023-01" db="EMBL/GenBank/DDBJ databases">
        <title>Genome assembly of the deep-sea coral Lophelia pertusa.</title>
        <authorList>
            <person name="Herrera S."/>
            <person name="Cordes E."/>
        </authorList>
    </citation>
    <scope>NUCLEOTIDE SEQUENCE</scope>
    <source>
        <strain evidence="19">USNM1676648</strain>
        <tissue evidence="19">Polyp</tissue>
    </source>
</reference>
<evidence type="ECO:0000256" key="15">
    <source>
        <dbReference type="ARBA" id="ARBA00043832"/>
    </source>
</evidence>
<evidence type="ECO:0000256" key="9">
    <source>
        <dbReference type="ARBA" id="ARBA00023136"/>
    </source>
</evidence>
<dbReference type="EC" id="3.1.3.80" evidence="3"/>
<protein>
    <recommendedName>
        <fullName evidence="5">Multiple inositol polyphosphate phosphatase 1</fullName>
        <ecNumber evidence="4">3.1.3.62</ecNumber>
        <ecNumber evidence="3">3.1.3.80</ecNumber>
    </recommendedName>
    <alternativeName>
        <fullName evidence="11">2,3-bisphosphoglycerate 3-phosphatase</fullName>
    </alternativeName>
</protein>
<evidence type="ECO:0000256" key="12">
    <source>
        <dbReference type="ARBA" id="ARBA00043668"/>
    </source>
</evidence>
<evidence type="ECO:0000256" key="7">
    <source>
        <dbReference type="ARBA" id="ARBA00022729"/>
    </source>
</evidence>
<accession>A0A9W9ZXF3</accession>
<evidence type="ECO:0000256" key="5">
    <source>
        <dbReference type="ARBA" id="ARBA00018097"/>
    </source>
</evidence>
<feature type="chain" id="PRO_5040994443" description="Multiple inositol polyphosphate phosphatase 1" evidence="18">
    <location>
        <begin position="29"/>
        <end position="495"/>
    </location>
</feature>
<evidence type="ECO:0000313" key="20">
    <source>
        <dbReference type="Proteomes" id="UP001163046"/>
    </source>
</evidence>
<evidence type="ECO:0000256" key="16">
    <source>
        <dbReference type="PIRSR" id="PIRSR000894-2"/>
    </source>
</evidence>
<gene>
    <name evidence="19" type="ORF">OS493_029980</name>
</gene>
<keyword evidence="20" id="KW-1185">Reference proteome</keyword>
<dbReference type="GO" id="GO:0052745">
    <property type="term" value="F:inositol phosphate phosphatase activity"/>
    <property type="evidence" value="ECO:0007669"/>
    <property type="project" value="TreeGrafter"/>
</dbReference>
<keyword evidence="6" id="KW-1003">Cell membrane</keyword>
<evidence type="ECO:0000256" key="4">
    <source>
        <dbReference type="ARBA" id="ARBA00013040"/>
    </source>
</evidence>
<dbReference type="InterPro" id="IPR029033">
    <property type="entry name" value="His_PPase_superfam"/>
</dbReference>
<feature type="signal peptide" evidence="18">
    <location>
        <begin position="1"/>
        <end position="28"/>
    </location>
</feature>
<evidence type="ECO:0000313" key="19">
    <source>
        <dbReference type="EMBL" id="KAJ7389641.1"/>
    </source>
</evidence>
<organism evidence="19 20">
    <name type="scientific">Desmophyllum pertusum</name>
    <dbReference type="NCBI Taxonomy" id="174260"/>
    <lineage>
        <taxon>Eukaryota</taxon>
        <taxon>Metazoa</taxon>
        <taxon>Cnidaria</taxon>
        <taxon>Anthozoa</taxon>
        <taxon>Hexacorallia</taxon>
        <taxon>Scleractinia</taxon>
        <taxon>Caryophylliina</taxon>
        <taxon>Caryophylliidae</taxon>
        <taxon>Desmophyllum</taxon>
    </lineage>
</organism>
<dbReference type="GO" id="GO:0034417">
    <property type="term" value="F:bisphosphoglycerate 3-phosphatase activity"/>
    <property type="evidence" value="ECO:0007669"/>
    <property type="project" value="UniProtKB-EC"/>
</dbReference>
<keyword evidence="8" id="KW-0378">Hydrolase</keyword>
<name>A0A9W9ZXF3_9CNID</name>
<evidence type="ECO:0000256" key="2">
    <source>
        <dbReference type="ARBA" id="ARBA00008422"/>
    </source>
</evidence>
<evidence type="ECO:0000256" key="13">
    <source>
        <dbReference type="ARBA" id="ARBA00043671"/>
    </source>
</evidence>
<comment type="subcellular location">
    <subcellularLocation>
        <location evidence="1">Cell membrane</location>
    </subcellularLocation>
</comment>
<evidence type="ECO:0000256" key="14">
    <source>
        <dbReference type="ARBA" id="ARBA00043691"/>
    </source>
</evidence>
<keyword evidence="7 18" id="KW-0732">Signal</keyword>
<comment type="similarity">
    <text evidence="2">Belongs to the histidine acid phosphatase family. MINPP1 subfamily.</text>
</comment>
<dbReference type="SUPFAM" id="SSF53254">
    <property type="entry name" value="Phosphoglycerate mutase-like"/>
    <property type="match status" value="1"/>
</dbReference>
<evidence type="ECO:0000256" key="6">
    <source>
        <dbReference type="ARBA" id="ARBA00022475"/>
    </source>
</evidence>
<dbReference type="OrthoDB" id="6509975at2759"/>
<comment type="catalytic activity">
    <reaction evidence="15">
        <text>(2R)-2,3-bisphosphoglycerate + H2O = (2R)-2-phosphoglycerate + phosphate</text>
        <dbReference type="Rhea" id="RHEA:27381"/>
        <dbReference type="ChEBI" id="CHEBI:15377"/>
        <dbReference type="ChEBI" id="CHEBI:43474"/>
        <dbReference type="ChEBI" id="CHEBI:58248"/>
        <dbReference type="ChEBI" id="CHEBI:58289"/>
        <dbReference type="EC" id="3.1.3.80"/>
    </reaction>
    <physiologicalReaction direction="left-to-right" evidence="15">
        <dbReference type="Rhea" id="RHEA:27382"/>
    </physiologicalReaction>
</comment>
<proteinExistence type="inferred from homology"/>
<comment type="catalytic activity">
    <reaction evidence="14">
        <text>1D-myo-inositol hexakisphosphate + H2O = 1D-myo-inositol 1,2,4,5,6-pentakisphosphate + phosphate</text>
        <dbReference type="Rhea" id="RHEA:16989"/>
        <dbReference type="ChEBI" id="CHEBI:15377"/>
        <dbReference type="ChEBI" id="CHEBI:43474"/>
        <dbReference type="ChEBI" id="CHEBI:57798"/>
        <dbReference type="ChEBI" id="CHEBI:58130"/>
        <dbReference type="EC" id="3.1.3.62"/>
    </reaction>
    <physiologicalReaction direction="left-to-right" evidence="14">
        <dbReference type="Rhea" id="RHEA:16990"/>
    </physiologicalReaction>
</comment>
<comment type="catalytic activity">
    <reaction evidence="13">
        <text>1D-myo-inositol 1,2,4,5,6-pentakisphosphate + H2O = 1D-myo-inositol 1,2,5,6-tetrakisphosphate + phosphate</text>
        <dbReference type="Rhea" id="RHEA:77115"/>
        <dbReference type="ChEBI" id="CHEBI:15377"/>
        <dbReference type="ChEBI" id="CHEBI:43474"/>
        <dbReference type="ChEBI" id="CHEBI:57798"/>
        <dbReference type="ChEBI" id="CHEBI:195535"/>
        <dbReference type="EC" id="3.1.3.62"/>
    </reaction>
    <physiologicalReaction direction="left-to-right" evidence="13">
        <dbReference type="Rhea" id="RHEA:77116"/>
    </physiologicalReaction>
</comment>
<dbReference type="InterPro" id="IPR000560">
    <property type="entry name" value="His_Pase_clade-2"/>
</dbReference>
<keyword evidence="16" id="KW-1015">Disulfide bond</keyword>
<dbReference type="PANTHER" id="PTHR20963:SF8">
    <property type="entry name" value="MULTIPLE INOSITOL POLYPHOSPHATE PHOSPHATASE 1"/>
    <property type="match status" value="1"/>
</dbReference>
<dbReference type="AlphaFoldDB" id="A0A9W9ZXF3"/>
<dbReference type="Pfam" id="PF00328">
    <property type="entry name" value="His_Phos_2"/>
    <property type="match status" value="1"/>
</dbReference>
<dbReference type="CDD" id="cd07061">
    <property type="entry name" value="HP_HAP_like"/>
    <property type="match status" value="1"/>
</dbReference>
<evidence type="ECO:0000256" key="3">
    <source>
        <dbReference type="ARBA" id="ARBA00012976"/>
    </source>
</evidence>
<dbReference type="PIRSF" id="PIRSF000894">
    <property type="entry name" value="Acid_phosphatase"/>
    <property type="match status" value="1"/>
</dbReference>
<evidence type="ECO:0000256" key="8">
    <source>
        <dbReference type="ARBA" id="ARBA00022801"/>
    </source>
</evidence>
<keyword evidence="10" id="KW-0325">Glycoprotein</keyword>
<comment type="catalytic activity">
    <reaction evidence="12">
        <text>1D-myo-inositol 1,2,5,6-tetrakisphosphate + H2O = 1D-myo-inositol 1,2,6-trisphosphate + phosphate</text>
        <dbReference type="Rhea" id="RHEA:77119"/>
        <dbReference type="ChEBI" id="CHEBI:15377"/>
        <dbReference type="ChEBI" id="CHEBI:43474"/>
        <dbReference type="ChEBI" id="CHEBI:195535"/>
        <dbReference type="ChEBI" id="CHEBI:195537"/>
        <dbReference type="EC" id="3.1.3.62"/>
    </reaction>
    <physiologicalReaction direction="left-to-right" evidence="12">
        <dbReference type="Rhea" id="RHEA:77120"/>
    </physiologicalReaction>
</comment>
<dbReference type="InterPro" id="IPR016274">
    <property type="entry name" value="Histidine_acid_Pase_euk"/>
</dbReference>
<dbReference type="Proteomes" id="UP001163046">
    <property type="component" value="Unassembled WGS sequence"/>
</dbReference>
<comment type="caution">
    <text evidence="19">The sequence shown here is derived from an EMBL/GenBank/DDBJ whole genome shotgun (WGS) entry which is preliminary data.</text>
</comment>